<evidence type="ECO:0000256" key="1">
    <source>
        <dbReference type="SAM" id="MobiDB-lite"/>
    </source>
</evidence>
<dbReference type="EMBL" id="JAWJWF010000002">
    <property type="protein sequence ID" value="KAK6637443.1"/>
    <property type="molecule type" value="Genomic_DNA"/>
</dbReference>
<keyword evidence="3" id="KW-1185">Reference proteome</keyword>
<evidence type="ECO:0000313" key="2">
    <source>
        <dbReference type="EMBL" id="KAK6637443.1"/>
    </source>
</evidence>
<feature type="region of interest" description="Disordered" evidence="1">
    <location>
        <begin position="53"/>
        <end position="100"/>
    </location>
</feature>
<dbReference type="Proteomes" id="UP001359485">
    <property type="component" value="Unassembled WGS sequence"/>
</dbReference>
<reference evidence="2 3" key="1">
    <citation type="submission" date="2023-09" db="EMBL/GenBank/DDBJ databases">
        <title>Genomes of two closely related lineages of the louse Polyplax serrata with different host specificities.</title>
        <authorList>
            <person name="Martinu J."/>
            <person name="Tarabai H."/>
            <person name="Stefka J."/>
            <person name="Hypsa V."/>
        </authorList>
    </citation>
    <scope>NUCLEOTIDE SEQUENCE [LARGE SCALE GENOMIC DNA]</scope>
    <source>
        <strain evidence="2">98ZLc_SE</strain>
    </source>
</reference>
<proteinExistence type="predicted"/>
<name>A0ABR1B7C0_POLSC</name>
<sequence>MMTKIDVWPGLNRSPSRTRTEIHLGKTEMRKWGIEGDRRGECERERRGKVGGEEVVKKKKEKKKKIQKRKRARVPVITKPSAQALESFEKDALKGRSRRR</sequence>
<protein>
    <submittedName>
        <fullName evidence="2">Uncharacterized protein</fullName>
    </submittedName>
</protein>
<accession>A0ABR1B7C0</accession>
<organism evidence="2 3">
    <name type="scientific">Polyplax serrata</name>
    <name type="common">Common mouse louse</name>
    <dbReference type="NCBI Taxonomy" id="468196"/>
    <lineage>
        <taxon>Eukaryota</taxon>
        <taxon>Metazoa</taxon>
        <taxon>Ecdysozoa</taxon>
        <taxon>Arthropoda</taxon>
        <taxon>Hexapoda</taxon>
        <taxon>Insecta</taxon>
        <taxon>Pterygota</taxon>
        <taxon>Neoptera</taxon>
        <taxon>Paraneoptera</taxon>
        <taxon>Psocodea</taxon>
        <taxon>Troctomorpha</taxon>
        <taxon>Phthiraptera</taxon>
        <taxon>Anoplura</taxon>
        <taxon>Polyplacidae</taxon>
        <taxon>Polyplax</taxon>
    </lineage>
</organism>
<gene>
    <name evidence="2" type="ORF">RUM44_007860</name>
</gene>
<evidence type="ECO:0000313" key="3">
    <source>
        <dbReference type="Proteomes" id="UP001359485"/>
    </source>
</evidence>
<feature type="compositionally biased region" description="Basic residues" evidence="1">
    <location>
        <begin position="57"/>
        <end position="73"/>
    </location>
</feature>
<comment type="caution">
    <text evidence="2">The sequence shown here is derived from an EMBL/GenBank/DDBJ whole genome shotgun (WGS) entry which is preliminary data.</text>
</comment>